<name>A0AAP7LTG3_9STAP</name>
<accession>A0AAP7LTG3</accession>
<dbReference type="Proteomes" id="UP000095464">
    <property type="component" value="Unassembled WGS sequence"/>
</dbReference>
<gene>
    <name evidence="1" type="ORF">ASS94_09110</name>
</gene>
<comment type="caution">
    <text evidence="1">The sequence shown here is derived from an EMBL/GenBank/DDBJ whole genome shotgun (WGS) entry which is preliminary data.</text>
</comment>
<dbReference type="AlphaFoldDB" id="A0AAP7LTG3"/>
<sequence length="61" mass="7206">MNEETIKVKYTASFEKTVPFIQRPNEEVNDVLDRIGKDMDKYVNDYLDGTFIEFSEPEVKE</sequence>
<evidence type="ECO:0000313" key="1">
    <source>
        <dbReference type="EMBL" id="OEK55071.1"/>
    </source>
</evidence>
<protein>
    <submittedName>
        <fullName evidence="1">Uncharacterized protein</fullName>
    </submittedName>
</protein>
<evidence type="ECO:0000313" key="2">
    <source>
        <dbReference type="Proteomes" id="UP000095464"/>
    </source>
</evidence>
<dbReference type="RefSeq" id="WP_069854564.1">
    <property type="nucleotide sequence ID" value="NZ_LNPX01000038.1"/>
</dbReference>
<organism evidence="1 2">
    <name type="scientific">Staphylococcus equorum</name>
    <dbReference type="NCBI Taxonomy" id="246432"/>
    <lineage>
        <taxon>Bacteria</taxon>
        <taxon>Bacillati</taxon>
        <taxon>Bacillota</taxon>
        <taxon>Bacilli</taxon>
        <taxon>Bacillales</taxon>
        <taxon>Staphylococcaceae</taxon>
        <taxon>Staphylococcus</taxon>
    </lineage>
</organism>
<reference evidence="2" key="1">
    <citation type="submission" date="2015-11" db="EMBL/GenBank/DDBJ databases">
        <title>Genomic diversity of Staphylococcus saprophyticus strains from urinary tract infections, animal surfaces, and fermented foods.</title>
        <authorList>
            <person name="Wolfe B.E."/>
        </authorList>
    </citation>
    <scope>NUCLEOTIDE SEQUENCE [LARGE SCALE GENOMIC DNA]</scope>
    <source>
        <strain evidence="2">738_7</strain>
    </source>
</reference>
<proteinExistence type="predicted"/>
<dbReference type="EMBL" id="LNPX01000038">
    <property type="protein sequence ID" value="OEK55071.1"/>
    <property type="molecule type" value="Genomic_DNA"/>
</dbReference>